<name>A0A8S1J301_9CHLO</name>
<organism evidence="1 2">
    <name type="scientific">Ostreobium quekettii</name>
    <dbReference type="NCBI Taxonomy" id="121088"/>
    <lineage>
        <taxon>Eukaryota</taxon>
        <taxon>Viridiplantae</taxon>
        <taxon>Chlorophyta</taxon>
        <taxon>core chlorophytes</taxon>
        <taxon>Ulvophyceae</taxon>
        <taxon>TCBD clade</taxon>
        <taxon>Bryopsidales</taxon>
        <taxon>Ostreobineae</taxon>
        <taxon>Ostreobiaceae</taxon>
        <taxon>Ostreobium</taxon>
    </lineage>
</organism>
<reference evidence="1" key="1">
    <citation type="submission" date="2020-12" db="EMBL/GenBank/DDBJ databases">
        <authorList>
            <person name="Iha C."/>
        </authorList>
    </citation>
    <scope>NUCLEOTIDE SEQUENCE</scope>
</reference>
<proteinExistence type="predicted"/>
<dbReference type="Proteomes" id="UP000708148">
    <property type="component" value="Unassembled WGS sequence"/>
</dbReference>
<evidence type="ECO:0000313" key="1">
    <source>
        <dbReference type="EMBL" id="CAD7701940.1"/>
    </source>
</evidence>
<evidence type="ECO:0000313" key="2">
    <source>
        <dbReference type="Proteomes" id="UP000708148"/>
    </source>
</evidence>
<comment type="caution">
    <text evidence="1">The sequence shown here is derived from an EMBL/GenBank/DDBJ whole genome shotgun (WGS) entry which is preliminary data.</text>
</comment>
<protein>
    <submittedName>
        <fullName evidence="1">Uncharacterized protein</fullName>
    </submittedName>
</protein>
<accession>A0A8S1J301</accession>
<dbReference type="AlphaFoldDB" id="A0A8S1J301"/>
<gene>
    <name evidence="1" type="ORF">OSTQU699_LOCUS7297</name>
</gene>
<dbReference type="EMBL" id="CAJHUC010001663">
    <property type="protein sequence ID" value="CAD7701940.1"/>
    <property type="molecule type" value="Genomic_DNA"/>
</dbReference>
<sequence>MIAGVVLRAMDFSTATFPSSREKHRCEIARKTSAQVVHAFCQKCVASVAQLCSTICGFVWHSKGSFFLSKFPSRELADASPHFWACSNPMCADSDFCFCFSCASKGAMLPRISEVSTGDRPLTPKLRQTRKRPYQLVGHAGKQLLVYCGWKFLIVC</sequence>
<keyword evidence="2" id="KW-1185">Reference proteome</keyword>